<dbReference type="EnsemblPlants" id="OB11G20920.1">
    <property type="protein sequence ID" value="OB11G20920.1"/>
    <property type="gene ID" value="OB11G20920"/>
</dbReference>
<dbReference type="Proteomes" id="UP000006038">
    <property type="component" value="Chromosome 11"/>
</dbReference>
<accession>J3N8F6</accession>
<evidence type="ECO:0000256" key="1">
    <source>
        <dbReference type="SAM" id="MobiDB-lite"/>
    </source>
</evidence>
<name>J3N8F6_ORYBR</name>
<proteinExistence type="predicted"/>
<evidence type="ECO:0000313" key="2">
    <source>
        <dbReference type="EnsemblPlants" id="OB11G20920.1"/>
    </source>
</evidence>
<reference evidence="2" key="1">
    <citation type="journal article" date="2013" name="Nat. Commun.">
        <title>Whole-genome sequencing of Oryza brachyantha reveals mechanisms underlying Oryza genome evolution.</title>
        <authorList>
            <person name="Chen J."/>
            <person name="Huang Q."/>
            <person name="Gao D."/>
            <person name="Wang J."/>
            <person name="Lang Y."/>
            <person name="Liu T."/>
            <person name="Li B."/>
            <person name="Bai Z."/>
            <person name="Luis Goicoechea J."/>
            <person name="Liang C."/>
            <person name="Chen C."/>
            <person name="Zhang W."/>
            <person name="Sun S."/>
            <person name="Liao Y."/>
            <person name="Zhang X."/>
            <person name="Yang L."/>
            <person name="Song C."/>
            <person name="Wang M."/>
            <person name="Shi J."/>
            <person name="Liu G."/>
            <person name="Liu J."/>
            <person name="Zhou H."/>
            <person name="Zhou W."/>
            <person name="Yu Q."/>
            <person name="An N."/>
            <person name="Chen Y."/>
            <person name="Cai Q."/>
            <person name="Wang B."/>
            <person name="Liu B."/>
            <person name="Min J."/>
            <person name="Huang Y."/>
            <person name="Wu H."/>
            <person name="Li Z."/>
            <person name="Zhang Y."/>
            <person name="Yin Y."/>
            <person name="Song W."/>
            <person name="Jiang J."/>
            <person name="Jackson S.A."/>
            <person name="Wing R.A."/>
            <person name="Wang J."/>
            <person name="Chen M."/>
        </authorList>
    </citation>
    <scope>NUCLEOTIDE SEQUENCE [LARGE SCALE GENOMIC DNA]</scope>
    <source>
        <strain evidence="2">cv. IRGC 101232</strain>
    </source>
</reference>
<dbReference type="HOGENOM" id="CLU_2982246_0_0_1"/>
<dbReference type="Gramene" id="OB11G20920.1">
    <property type="protein sequence ID" value="OB11G20920.1"/>
    <property type="gene ID" value="OB11G20920"/>
</dbReference>
<dbReference type="AlphaFoldDB" id="J3N8F6"/>
<evidence type="ECO:0000313" key="3">
    <source>
        <dbReference type="Proteomes" id="UP000006038"/>
    </source>
</evidence>
<feature type="compositionally biased region" description="Low complexity" evidence="1">
    <location>
        <begin position="7"/>
        <end position="16"/>
    </location>
</feature>
<feature type="region of interest" description="Disordered" evidence="1">
    <location>
        <begin position="1"/>
        <end position="41"/>
    </location>
</feature>
<keyword evidence="3" id="KW-1185">Reference proteome</keyword>
<organism evidence="2">
    <name type="scientific">Oryza brachyantha</name>
    <name type="common">malo sina</name>
    <dbReference type="NCBI Taxonomy" id="4533"/>
    <lineage>
        <taxon>Eukaryota</taxon>
        <taxon>Viridiplantae</taxon>
        <taxon>Streptophyta</taxon>
        <taxon>Embryophyta</taxon>
        <taxon>Tracheophyta</taxon>
        <taxon>Spermatophyta</taxon>
        <taxon>Magnoliopsida</taxon>
        <taxon>Liliopsida</taxon>
        <taxon>Poales</taxon>
        <taxon>Poaceae</taxon>
        <taxon>BOP clade</taxon>
        <taxon>Oryzoideae</taxon>
        <taxon>Oryzeae</taxon>
        <taxon>Oryzinae</taxon>
        <taxon>Oryza</taxon>
    </lineage>
</organism>
<protein>
    <submittedName>
        <fullName evidence="2">Uncharacterized protein</fullName>
    </submittedName>
</protein>
<reference evidence="2" key="2">
    <citation type="submission" date="2013-04" db="UniProtKB">
        <authorList>
            <consortium name="EnsemblPlants"/>
        </authorList>
    </citation>
    <scope>IDENTIFICATION</scope>
</reference>
<sequence>MARTRPRTPSSPETSPVLANAGKLVATTSRSFRRRSEPSLSTAATAARLVGLFIATMK</sequence>